<dbReference type="PANTHER" id="PTHR43806:SF11">
    <property type="entry name" value="CEREVISIN-RELATED"/>
    <property type="match status" value="1"/>
</dbReference>
<keyword evidence="2 5" id="KW-0645">Protease</keyword>
<dbReference type="FunFam" id="3.40.50.200:FF:000007">
    <property type="entry name" value="Subtilisin-like serine protease"/>
    <property type="match status" value="1"/>
</dbReference>
<dbReference type="STRING" id="1849047.A0A3D8SD63"/>
<dbReference type="OrthoDB" id="206201at2759"/>
<evidence type="ECO:0000256" key="1">
    <source>
        <dbReference type="ARBA" id="ARBA00011073"/>
    </source>
</evidence>
<name>A0A3D8SD63_9HELO</name>
<protein>
    <recommendedName>
        <fullName evidence="8">Peptidase S8/S53 domain-containing protein</fullName>
    </recommendedName>
</protein>
<dbReference type="Pfam" id="PF00082">
    <property type="entry name" value="Peptidase_S8"/>
    <property type="match status" value="1"/>
</dbReference>
<comment type="caution">
    <text evidence="9">The sequence shown here is derived from an EMBL/GenBank/DDBJ whole genome shotgun (WGS) entry which is preliminary data.</text>
</comment>
<feature type="active site" description="Charge relay system" evidence="5">
    <location>
        <position position="207"/>
    </location>
</feature>
<dbReference type="InterPro" id="IPR022398">
    <property type="entry name" value="Peptidase_S8_His-AS"/>
</dbReference>
<gene>
    <name evidence="9" type="ORF">BP6252_01866</name>
</gene>
<proteinExistence type="inferred from homology"/>
<feature type="active site" description="Charge relay system" evidence="5">
    <location>
        <position position="365"/>
    </location>
</feature>
<dbReference type="PANTHER" id="PTHR43806">
    <property type="entry name" value="PEPTIDASE S8"/>
    <property type="match status" value="1"/>
</dbReference>
<dbReference type="CDD" id="cd04077">
    <property type="entry name" value="Peptidases_S8_PCSK9_ProteinaseK_like"/>
    <property type="match status" value="1"/>
</dbReference>
<dbReference type="EMBL" id="PDLM01000002">
    <property type="protein sequence ID" value="RDW84276.1"/>
    <property type="molecule type" value="Genomic_DNA"/>
</dbReference>
<dbReference type="PROSITE" id="PS00137">
    <property type="entry name" value="SUBTILASE_HIS"/>
    <property type="match status" value="1"/>
</dbReference>
<keyword evidence="3 5" id="KW-0378">Hydrolase</keyword>
<evidence type="ECO:0000313" key="10">
    <source>
        <dbReference type="Proteomes" id="UP000256645"/>
    </source>
</evidence>
<dbReference type="InterPro" id="IPR023827">
    <property type="entry name" value="Peptidase_S8_Asp-AS"/>
</dbReference>
<dbReference type="InterPro" id="IPR036852">
    <property type="entry name" value="Peptidase_S8/S53_dom_sf"/>
</dbReference>
<dbReference type="InterPro" id="IPR000209">
    <property type="entry name" value="Peptidase_S8/S53_dom"/>
</dbReference>
<evidence type="ECO:0000259" key="8">
    <source>
        <dbReference type="Pfam" id="PF00082"/>
    </source>
</evidence>
<dbReference type="InterPro" id="IPR050131">
    <property type="entry name" value="Peptidase_S8_subtilisin-like"/>
</dbReference>
<evidence type="ECO:0000256" key="2">
    <source>
        <dbReference type="ARBA" id="ARBA00022670"/>
    </source>
</evidence>
<keyword evidence="10" id="KW-1185">Reference proteome</keyword>
<dbReference type="PROSITE" id="PS00138">
    <property type="entry name" value="SUBTILASE_SER"/>
    <property type="match status" value="1"/>
</dbReference>
<dbReference type="Gene3D" id="3.40.50.200">
    <property type="entry name" value="Peptidase S8/S53 domain"/>
    <property type="match status" value="1"/>
</dbReference>
<sequence length="425" mass="43267">MFLSIRVFLSFFAFFIAVVLAAPRTKHGAEVSGIGVPVSNPDAANIIANRYIVVYNSNASDTAVAKHQATIMTAMRKRSAALRKRDGTSFSPKMNTFSMTGWRAMALDAEDNMILEIASNKMVNYVEADTYVKTQALVSQANAPTGLKRLSHTAKGGSAYIFDDTAGAGITVFIVDTGVRTTHSEFEGRATFAANMVNTVNTDENGHGSHVAGTIGGATYGVAKSVKLVAVKVLDADGAGTNSGVIAGINFVASNATAMRLSGKSVMNMSLGGSKSQALNSAIAGVTRAGVVAVVAAGNDNVDAANSSPASAPSAITVGAIDAKTDTRATFSNFGASLDVFAPGVNIQSVGIANDTATTVLSGTSMASPHVAGLAAYLMALNTNLTTPAAVTNKIISLANTTGATVLKAGTGSPTLIANNGDGQT</sequence>
<dbReference type="PRINTS" id="PR00723">
    <property type="entry name" value="SUBTILISIN"/>
</dbReference>
<dbReference type="InterPro" id="IPR015500">
    <property type="entry name" value="Peptidase_S8_subtilisin-rel"/>
</dbReference>
<comment type="similarity">
    <text evidence="1 5 6">Belongs to the peptidase S8 family.</text>
</comment>
<evidence type="ECO:0000256" key="4">
    <source>
        <dbReference type="ARBA" id="ARBA00022825"/>
    </source>
</evidence>
<organism evidence="9 10">
    <name type="scientific">Coleophoma cylindrospora</name>
    <dbReference type="NCBI Taxonomy" id="1849047"/>
    <lineage>
        <taxon>Eukaryota</taxon>
        <taxon>Fungi</taxon>
        <taxon>Dikarya</taxon>
        <taxon>Ascomycota</taxon>
        <taxon>Pezizomycotina</taxon>
        <taxon>Leotiomycetes</taxon>
        <taxon>Helotiales</taxon>
        <taxon>Dermateaceae</taxon>
        <taxon>Coleophoma</taxon>
    </lineage>
</organism>
<feature type="chain" id="PRO_5017718906" description="Peptidase S8/S53 domain-containing protein" evidence="7">
    <location>
        <begin position="22"/>
        <end position="425"/>
    </location>
</feature>
<feature type="active site" description="Charge relay system" evidence="5">
    <location>
        <position position="176"/>
    </location>
</feature>
<reference evidence="9 10" key="1">
    <citation type="journal article" date="2018" name="IMA Fungus">
        <title>IMA Genome-F 9: Draft genome sequence of Annulohypoxylon stygium, Aspergillus mulundensis, Berkeleyomyces basicola (syn. Thielaviopsis basicola), Ceratocystis smalleyi, two Cercospora beticola strains, Coleophoma cylindrospora, Fusarium fracticaudum, Phialophora cf. hyalina, and Morchella septimelata.</title>
        <authorList>
            <person name="Wingfield B.D."/>
            <person name="Bills G.F."/>
            <person name="Dong Y."/>
            <person name="Huang W."/>
            <person name="Nel W.J."/>
            <person name="Swalarsk-Parry B.S."/>
            <person name="Vaghefi N."/>
            <person name="Wilken P.M."/>
            <person name="An Z."/>
            <person name="de Beer Z.W."/>
            <person name="De Vos L."/>
            <person name="Chen L."/>
            <person name="Duong T.A."/>
            <person name="Gao Y."/>
            <person name="Hammerbacher A."/>
            <person name="Kikkert J.R."/>
            <person name="Li Y."/>
            <person name="Li H."/>
            <person name="Li K."/>
            <person name="Li Q."/>
            <person name="Liu X."/>
            <person name="Ma X."/>
            <person name="Naidoo K."/>
            <person name="Pethybridge S.J."/>
            <person name="Sun J."/>
            <person name="Steenkamp E.T."/>
            <person name="van der Nest M.A."/>
            <person name="van Wyk S."/>
            <person name="Wingfield M.J."/>
            <person name="Xiong C."/>
            <person name="Yue Q."/>
            <person name="Zhang X."/>
        </authorList>
    </citation>
    <scope>NUCLEOTIDE SEQUENCE [LARGE SCALE GENOMIC DNA]</scope>
    <source>
        <strain evidence="9 10">BP6252</strain>
    </source>
</reference>
<dbReference type="GO" id="GO:0004252">
    <property type="term" value="F:serine-type endopeptidase activity"/>
    <property type="evidence" value="ECO:0007669"/>
    <property type="project" value="UniProtKB-UniRule"/>
</dbReference>
<dbReference type="SUPFAM" id="SSF52743">
    <property type="entry name" value="Subtilisin-like"/>
    <property type="match status" value="1"/>
</dbReference>
<feature type="signal peptide" evidence="7">
    <location>
        <begin position="1"/>
        <end position="21"/>
    </location>
</feature>
<feature type="domain" description="Peptidase S8/S53" evidence="8">
    <location>
        <begin position="167"/>
        <end position="401"/>
    </location>
</feature>
<evidence type="ECO:0000313" key="9">
    <source>
        <dbReference type="EMBL" id="RDW84276.1"/>
    </source>
</evidence>
<keyword evidence="7" id="KW-0732">Signal</keyword>
<evidence type="ECO:0000256" key="5">
    <source>
        <dbReference type="PROSITE-ProRule" id="PRU01240"/>
    </source>
</evidence>
<keyword evidence="4 5" id="KW-0720">Serine protease</keyword>
<dbReference type="AlphaFoldDB" id="A0A3D8SD63"/>
<accession>A0A3D8SD63</accession>
<evidence type="ECO:0000256" key="3">
    <source>
        <dbReference type="ARBA" id="ARBA00022801"/>
    </source>
</evidence>
<dbReference type="PROSITE" id="PS00136">
    <property type="entry name" value="SUBTILASE_ASP"/>
    <property type="match status" value="1"/>
</dbReference>
<dbReference type="Proteomes" id="UP000256645">
    <property type="component" value="Unassembled WGS sequence"/>
</dbReference>
<dbReference type="InterPro" id="IPR023828">
    <property type="entry name" value="Peptidase_S8_Ser-AS"/>
</dbReference>
<evidence type="ECO:0000256" key="7">
    <source>
        <dbReference type="SAM" id="SignalP"/>
    </source>
</evidence>
<dbReference type="InterPro" id="IPR034193">
    <property type="entry name" value="PCSK9_ProteinaseK-like"/>
</dbReference>
<dbReference type="GO" id="GO:0006508">
    <property type="term" value="P:proteolysis"/>
    <property type="evidence" value="ECO:0007669"/>
    <property type="project" value="UniProtKB-KW"/>
</dbReference>
<dbReference type="SUPFAM" id="SSF54897">
    <property type="entry name" value="Protease propeptides/inhibitors"/>
    <property type="match status" value="1"/>
</dbReference>
<dbReference type="PROSITE" id="PS51892">
    <property type="entry name" value="SUBTILASE"/>
    <property type="match status" value="1"/>
</dbReference>
<evidence type="ECO:0000256" key="6">
    <source>
        <dbReference type="RuleBase" id="RU003355"/>
    </source>
</evidence>